<dbReference type="AlphaFoldDB" id="A0A814TMN5"/>
<sequence>MAYLIFTRVAVLCILLLSSYQVGVAMMEEKFTDPYATVYIYSGRPNPRWQLSLEEWQQVNQLIQTLPNSGKEIEGPYQFSGGLGYTGFYAHFSIVSSYPDIYYVAAHKQAVLSNPGGHFIFNDKCKLVEQWFIDSAKISSYPDIYYVAAHKQAVLSNPGGHFIFNDKCKLVEQWFIDSAKSHGIQLPLLD</sequence>
<keyword evidence="1" id="KW-0732">Signal</keyword>
<gene>
    <name evidence="2" type="ORF">ZHD862_LOCUS20786</name>
</gene>
<feature type="chain" id="PRO_5032351221" evidence="1">
    <location>
        <begin position="26"/>
        <end position="190"/>
    </location>
</feature>
<proteinExistence type="predicted"/>
<evidence type="ECO:0000256" key="1">
    <source>
        <dbReference type="SAM" id="SignalP"/>
    </source>
</evidence>
<dbReference type="EMBL" id="CAJNOT010001201">
    <property type="protein sequence ID" value="CAF1162914.1"/>
    <property type="molecule type" value="Genomic_DNA"/>
</dbReference>
<feature type="signal peptide" evidence="1">
    <location>
        <begin position="1"/>
        <end position="25"/>
    </location>
</feature>
<reference evidence="2" key="1">
    <citation type="submission" date="2021-02" db="EMBL/GenBank/DDBJ databases">
        <authorList>
            <person name="Nowell W R."/>
        </authorList>
    </citation>
    <scope>NUCLEOTIDE SEQUENCE</scope>
</reference>
<name>A0A814TMN5_9BILA</name>
<organism evidence="2 3">
    <name type="scientific">Rotaria sordida</name>
    <dbReference type="NCBI Taxonomy" id="392033"/>
    <lineage>
        <taxon>Eukaryota</taxon>
        <taxon>Metazoa</taxon>
        <taxon>Spiralia</taxon>
        <taxon>Gnathifera</taxon>
        <taxon>Rotifera</taxon>
        <taxon>Eurotatoria</taxon>
        <taxon>Bdelloidea</taxon>
        <taxon>Philodinida</taxon>
        <taxon>Philodinidae</taxon>
        <taxon>Rotaria</taxon>
    </lineage>
</organism>
<protein>
    <submittedName>
        <fullName evidence="2">Uncharacterized protein</fullName>
    </submittedName>
</protein>
<evidence type="ECO:0000313" key="2">
    <source>
        <dbReference type="EMBL" id="CAF1162914.1"/>
    </source>
</evidence>
<accession>A0A814TMN5</accession>
<dbReference type="Proteomes" id="UP000663864">
    <property type="component" value="Unassembled WGS sequence"/>
</dbReference>
<evidence type="ECO:0000313" key="3">
    <source>
        <dbReference type="Proteomes" id="UP000663864"/>
    </source>
</evidence>
<comment type="caution">
    <text evidence="2">The sequence shown here is derived from an EMBL/GenBank/DDBJ whole genome shotgun (WGS) entry which is preliminary data.</text>
</comment>